<evidence type="ECO:0000313" key="8">
    <source>
        <dbReference type="EMBL" id="MSS17992.1"/>
    </source>
</evidence>
<organism evidence="8 9">
    <name type="scientific">Sodaliphilus pleomorphus</name>
    <dbReference type="NCBI Taxonomy" id="2606626"/>
    <lineage>
        <taxon>Bacteria</taxon>
        <taxon>Pseudomonadati</taxon>
        <taxon>Bacteroidota</taxon>
        <taxon>Bacteroidia</taxon>
        <taxon>Bacteroidales</taxon>
        <taxon>Muribaculaceae</taxon>
        <taxon>Sodaliphilus</taxon>
    </lineage>
</organism>
<dbReference type="InterPro" id="IPR051907">
    <property type="entry name" value="DoxX-like_oxidoreductase"/>
</dbReference>
<comment type="subcellular location">
    <subcellularLocation>
        <location evidence="1">Cell membrane</location>
        <topology evidence="1">Multi-pass membrane protein</topology>
    </subcellularLocation>
</comment>
<comment type="similarity">
    <text evidence="2">Belongs to the DoxX family.</text>
</comment>
<dbReference type="RefSeq" id="WP_154328496.1">
    <property type="nucleotide sequence ID" value="NZ_JAQYJH010000067.1"/>
</dbReference>
<gene>
    <name evidence="8" type="ORF">FYJ29_09520</name>
</gene>
<evidence type="ECO:0000256" key="4">
    <source>
        <dbReference type="ARBA" id="ARBA00022692"/>
    </source>
</evidence>
<name>A0A6L5XFE2_9BACT</name>
<feature type="transmembrane region" description="Helical" evidence="7">
    <location>
        <begin position="62"/>
        <end position="80"/>
    </location>
</feature>
<protein>
    <submittedName>
        <fullName evidence="8">DoxX family protein</fullName>
    </submittedName>
</protein>
<evidence type="ECO:0000256" key="7">
    <source>
        <dbReference type="SAM" id="Phobius"/>
    </source>
</evidence>
<dbReference type="InterPro" id="IPR032808">
    <property type="entry name" value="DoxX"/>
</dbReference>
<dbReference type="EMBL" id="VULT01000014">
    <property type="protein sequence ID" value="MSS17992.1"/>
    <property type="molecule type" value="Genomic_DNA"/>
</dbReference>
<evidence type="ECO:0000256" key="6">
    <source>
        <dbReference type="ARBA" id="ARBA00023136"/>
    </source>
</evidence>
<dbReference type="GO" id="GO:0005886">
    <property type="term" value="C:plasma membrane"/>
    <property type="evidence" value="ECO:0007669"/>
    <property type="project" value="UniProtKB-SubCell"/>
</dbReference>
<comment type="caution">
    <text evidence="8">The sequence shown here is derived from an EMBL/GenBank/DDBJ whole genome shotgun (WGS) entry which is preliminary data.</text>
</comment>
<sequence>MVSSTVKNLFLYSAGHTYSNLSRLFLRLFTGVMFLQFGLRQIMHFDEIAQVFPGLCGMTPEVSIAVVTAIELVCATCIILGLMMRIALIPSLVLMVCITVMLMGHGADPASQVFIFKPGYPVMFCGIFIYMLLAGPGKISVDYVIATLLLDRSKEDDEVLDKA</sequence>
<dbReference type="PANTHER" id="PTHR33452:SF1">
    <property type="entry name" value="INNER MEMBRANE PROTEIN YPHA-RELATED"/>
    <property type="match status" value="1"/>
</dbReference>
<evidence type="ECO:0000256" key="2">
    <source>
        <dbReference type="ARBA" id="ARBA00006679"/>
    </source>
</evidence>
<keyword evidence="6 7" id="KW-0472">Membrane</keyword>
<dbReference type="PANTHER" id="PTHR33452">
    <property type="entry name" value="OXIDOREDUCTASE CATD-RELATED"/>
    <property type="match status" value="1"/>
</dbReference>
<evidence type="ECO:0000256" key="3">
    <source>
        <dbReference type="ARBA" id="ARBA00022475"/>
    </source>
</evidence>
<reference evidence="8 9" key="1">
    <citation type="submission" date="2019-08" db="EMBL/GenBank/DDBJ databases">
        <title>In-depth cultivation of the pig gut microbiome towards novel bacterial diversity and tailored functional studies.</title>
        <authorList>
            <person name="Wylensek D."/>
            <person name="Hitch T.C.A."/>
            <person name="Clavel T."/>
        </authorList>
    </citation>
    <scope>NUCLEOTIDE SEQUENCE [LARGE SCALE GENOMIC DNA]</scope>
    <source>
        <strain evidence="8 9">Oil-RF-744-WCA-WT-10</strain>
    </source>
</reference>
<feature type="transmembrane region" description="Helical" evidence="7">
    <location>
        <begin position="113"/>
        <end position="133"/>
    </location>
</feature>
<keyword evidence="3" id="KW-1003">Cell membrane</keyword>
<evidence type="ECO:0000313" key="9">
    <source>
        <dbReference type="Proteomes" id="UP000483362"/>
    </source>
</evidence>
<accession>A0A6L5XFE2</accession>
<keyword evidence="9" id="KW-1185">Reference proteome</keyword>
<evidence type="ECO:0000256" key="5">
    <source>
        <dbReference type="ARBA" id="ARBA00022989"/>
    </source>
</evidence>
<dbReference type="AlphaFoldDB" id="A0A6L5XFE2"/>
<feature type="transmembrane region" description="Helical" evidence="7">
    <location>
        <begin position="87"/>
        <end position="107"/>
    </location>
</feature>
<feature type="transmembrane region" description="Helical" evidence="7">
    <location>
        <begin position="24"/>
        <end position="42"/>
    </location>
</feature>
<keyword evidence="4 7" id="KW-0812">Transmembrane</keyword>
<dbReference type="Proteomes" id="UP000483362">
    <property type="component" value="Unassembled WGS sequence"/>
</dbReference>
<evidence type="ECO:0000256" key="1">
    <source>
        <dbReference type="ARBA" id="ARBA00004651"/>
    </source>
</evidence>
<keyword evidence="5 7" id="KW-1133">Transmembrane helix</keyword>
<dbReference type="Pfam" id="PF07681">
    <property type="entry name" value="DoxX"/>
    <property type="match status" value="1"/>
</dbReference>
<proteinExistence type="inferred from homology"/>